<dbReference type="EMBL" id="HAEF01005664">
    <property type="protein sequence ID" value="SBR43046.1"/>
    <property type="molecule type" value="Transcribed_RNA"/>
</dbReference>
<keyword evidence="3" id="KW-0597">Phosphoprotein</keyword>
<dbReference type="InterPro" id="IPR029334">
    <property type="entry name" value="PP1-bd"/>
</dbReference>
<feature type="region of interest" description="Disordered" evidence="7">
    <location>
        <begin position="124"/>
        <end position="143"/>
    </location>
</feature>
<keyword evidence="9" id="KW-0132">Cell division</keyword>
<dbReference type="GO" id="GO:0051301">
    <property type="term" value="P:cell division"/>
    <property type="evidence" value="ECO:0007669"/>
    <property type="project" value="UniProtKB-KW"/>
</dbReference>
<reference evidence="9" key="2">
    <citation type="submission" date="2016-06" db="EMBL/GenBank/DDBJ databases">
        <title>The genome of a short-lived fish provides insights into sex chromosome evolution and the genetic control of aging.</title>
        <authorList>
            <person name="Reichwald K."/>
            <person name="Felder M."/>
            <person name="Petzold A."/>
            <person name="Koch P."/>
            <person name="Groth M."/>
            <person name="Platzer M."/>
        </authorList>
    </citation>
    <scope>NUCLEOTIDE SEQUENCE</scope>
    <source>
        <tissue evidence="9">Brain</tissue>
    </source>
</reference>
<dbReference type="Pfam" id="PF15276">
    <property type="entry name" value="PP1_bind"/>
    <property type="match status" value="1"/>
</dbReference>
<keyword evidence="2" id="KW-1017">Isopeptide bond</keyword>
<evidence type="ECO:0000256" key="6">
    <source>
        <dbReference type="ARBA" id="ARBA00023306"/>
    </source>
</evidence>
<evidence type="ECO:0000256" key="1">
    <source>
        <dbReference type="ARBA" id="ARBA00004123"/>
    </source>
</evidence>
<dbReference type="GO" id="GO:0051983">
    <property type="term" value="P:regulation of chromosome segregation"/>
    <property type="evidence" value="ECO:0007669"/>
    <property type="project" value="TreeGrafter"/>
</dbReference>
<reference evidence="9" key="1">
    <citation type="submission" date="2016-05" db="EMBL/GenBank/DDBJ databases">
        <authorList>
            <person name="Lavstsen T."/>
            <person name="Jespersen J.S."/>
        </authorList>
    </citation>
    <scope>NUCLEOTIDE SEQUENCE</scope>
    <source>
        <tissue evidence="9">Brain</tissue>
    </source>
</reference>
<name>A0A1A8LFB2_9TELE</name>
<evidence type="ECO:0000259" key="8">
    <source>
        <dbReference type="Pfam" id="PF15276"/>
    </source>
</evidence>
<keyword evidence="5" id="KW-0539">Nucleus</keyword>
<gene>
    <name evidence="9" type="primary">CDCA2</name>
</gene>
<dbReference type="AlphaFoldDB" id="A0A1A8LFB2"/>
<dbReference type="GO" id="GO:0005634">
    <property type="term" value="C:nucleus"/>
    <property type="evidence" value="ECO:0007669"/>
    <property type="project" value="UniProtKB-SubCell"/>
</dbReference>
<keyword evidence="4" id="KW-0832">Ubl conjugation</keyword>
<evidence type="ECO:0000256" key="7">
    <source>
        <dbReference type="SAM" id="MobiDB-lite"/>
    </source>
</evidence>
<dbReference type="PANTHER" id="PTHR21603">
    <property type="entry name" value="ANTIGEN KI-67-LIKE PROTEIN"/>
    <property type="match status" value="1"/>
</dbReference>
<proteinExistence type="predicted"/>
<organism evidence="9">
    <name type="scientific">Nothobranchius pienaari</name>
    <dbReference type="NCBI Taxonomy" id="704102"/>
    <lineage>
        <taxon>Eukaryota</taxon>
        <taxon>Metazoa</taxon>
        <taxon>Chordata</taxon>
        <taxon>Craniata</taxon>
        <taxon>Vertebrata</taxon>
        <taxon>Euteleostomi</taxon>
        <taxon>Actinopterygii</taxon>
        <taxon>Neopterygii</taxon>
        <taxon>Teleostei</taxon>
        <taxon>Neoteleostei</taxon>
        <taxon>Acanthomorphata</taxon>
        <taxon>Ovalentaria</taxon>
        <taxon>Atherinomorphae</taxon>
        <taxon>Cyprinodontiformes</taxon>
        <taxon>Nothobranchiidae</taxon>
        <taxon>Nothobranchius</taxon>
    </lineage>
</organism>
<evidence type="ECO:0000256" key="3">
    <source>
        <dbReference type="ARBA" id="ARBA00022553"/>
    </source>
</evidence>
<feature type="region of interest" description="Disordered" evidence="7">
    <location>
        <begin position="1"/>
        <end position="71"/>
    </location>
</feature>
<evidence type="ECO:0000256" key="5">
    <source>
        <dbReference type="ARBA" id="ARBA00023242"/>
    </source>
</evidence>
<comment type="subcellular location">
    <subcellularLocation>
        <location evidence="1">Nucleus</location>
    </subcellularLocation>
</comment>
<evidence type="ECO:0000256" key="4">
    <source>
        <dbReference type="ARBA" id="ARBA00022843"/>
    </source>
</evidence>
<dbReference type="GO" id="GO:0007088">
    <property type="term" value="P:regulation of mitotic nuclear division"/>
    <property type="evidence" value="ECO:0007669"/>
    <property type="project" value="TreeGrafter"/>
</dbReference>
<evidence type="ECO:0000313" key="9">
    <source>
        <dbReference type="EMBL" id="SBR43046.1"/>
    </source>
</evidence>
<keyword evidence="6" id="KW-0131">Cell cycle</keyword>
<feature type="compositionally biased region" description="Polar residues" evidence="7">
    <location>
        <begin position="124"/>
        <end position="138"/>
    </location>
</feature>
<evidence type="ECO:0000256" key="2">
    <source>
        <dbReference type="ARBA" id="ARBA00022499"/>
    </source>
</evidence>
<accession>A0A1A8LFB2</accession>
<sequence length="235" mass="25539">ASPSQPSLLQEIKPAGTDDSTGTSVAKKRKQVHFGAPLSPEFFDKKMPPSTPLRKGGTPERALTPAKSASRKMKMSSLAASLWKKDVDHSLYGSRKYASKKPTLSPIKENPHIVFLGSQSPALPQSTENCTASNQEPLSSAEIANDTRAQEDLAADFNVEDVFKPTARRGQSSVRRSLRNLKRSNNGSGGLVWLPYTPSVGQTCRTTRRRLSGVVPVQPPLSEDVQELMVEGDNQ</sequence>
<dbReference type="GO" id="GO:0005694">
    <property type="term" value="C:chromosome"/>
    <property type="evidence" value="ECO:0007669"/>
    <property type="project" value="TreeGrafter"/>
</dbReference>
<feature type="non-terminal residue" evidence="9">
    <location>
        <position position="1"/>
    </location>
</feature>
<dbReference type="PANTHER" id="PTHR21603:SF18">
    <property type="entry name" value="ANTIGEN KI-67-LIKE PROTEIN"/>
    <property type="match status" value="1"/>
</dbReference>
<feature type="domain" description="PP1-binding" evidence="8">
    <location>
        <begin position="28"/>
        <end position="88"/>
    </location>
</feature>
<protein>
    <submittedName>
        <fullName evidence="9">Cell division cycle associated 2</fullName>
    </submittedName>
</protein>